<evidence type="ECO:0000313" key="2">
    <source>
        <dbReference type="Proteomes" id="UP000008021"/>
    </source>
</evidence>
<dbReference type="EnsemblPlants" id="OMERI02G18290.1">
    <property type="protein sequence ID" value="OMERI02G18290.1"/>
    <property type="gene ID" value="OMERI02G18290"/>
</dbReference>
<accession>A0A0E0CL57</accession>
<keyword evidence="2" id="KW-1185">Reference proteome</keyword>
<organism evidence="1">
    <name type="scientific">Oryza meridionalis</name>
    <dbReference type="NCBI Taxonomy" id="40149"/>
    <lineage>
        <taxon>Eukaryota</taxon>
        <taxon>Viridiplantae</taxon>
        <taxon>Streptophyta</taxon>
        <taxon>Embryophyta</taxon>
        <taxon>Tracheophyta</taxon>
        <taxon>Spermatophyta</taxon>
        <taxon>Magnoliopsida</taxon>
        <taxon>Liliopsida</taxon>
        <taxon>Poales</taxon>
        <taxon>Poaceae</taxon>
        <taxon>BOP clade</taxon>
        <taxon>Oryzoideae</taxon>
        <taxon>Oryzeae</taxon>
        <taxon>Oryzinae</taxon>
        <taxon>Oryza</taxon>
    </lineage>
</organism>
<dbReference type="HOGENOM" id="CLU_2871470_0_0_1"/>
<protein>
    <submittedName>
        <fullName evidence="1">Uncharacterized protein</fullName>
    </submittedName>
</protein>
<sequence>MKPQFVLKIKLTCNLQYYMISIDGLHRSTFVHCAPCGWLQMIDDGWLLLHNVEFISIPRRYILS</sequence>
<dbReference type="Proteomes" id="UP000008021">
    <property type="component" value="Chromosome 2"/>
</dbReference>
<dbReference type="AlphaFoldDB" id="A0A0E0CL57"/>
<reference evidence="1" key="2">
    <citation type="submission" date="2018-05" db="EMBL/GenBank/DDBJ databases">
        <title>OmerRS3 (Oryza meridionalis Reference Sequence Version 3).</title>
        <authorList>
            <person name="Zhang J."/>
            <person name="Kudrna D."/>
            <person name="Lee S."/>
            <person name="Talag J."/>
            <person name="Welchert J."/>
            <person name="Wing R.A."/>
        </authorList>
    </citation>
    <scope>NUCLEOTIDE SEQUENCE [LARGE SCALE GENOMIC DNA]</scope>
    <source>
        <strain evidence="1">cv. OR44</strain>
    </source>
</reference>
<dbReference type="Gramene" id="OMERI02G18290.1">
    <property type="protein sequence ID" value="OMERI02G18290.1"/>
    <property type="gene ID" value="OMERI02G18290"/>
</dbReference>
<proteinExistence type="predicted"/>
<evidence type="ECO:0000313" key="1">
    <source>
        <dbReference type="EnsemblPlants" id="OMERI02G18290.1"/>
    </source>
</evidence>
<reference evidence="1" key="1">
    <citation type="submission" date="2015-04" db="UniProtKB">
        <authorList>
            <consortium name="EnsemblPlants"/>
        </authorList>
    </citation>
    <scope>IDENTIFICATION</scope>
</reference>
<name>A0A0E0CL57_9ORYZ</name>